<sequence>LIHGLNANNHDNFDNLTAMIKQRHPGTITFATPLYSNLSSIIRLTKQVEDIGVEFMNFCKSHPQGVNLIGHSQGALIARAILQYFPDHNVHNFISIAGPQAGQYGTELLKKHLNWDLPKEIVYRIAYNEVGQHICSVANFWKDPRRNIQDLYYKEVKFLPEINNEVNHSKVDDFKKGIVKLNRLVLLGSQNDTVIDPWQSAHFEFYDENENVVPLKNQRIYKDDLFGLRTLDERGALITHSVSGVEHVVWVFDPALVDQYIIPYLD</sequence>
<evidence type="ECO:0000256" key="5">
    <source>
        <dbReference type="ARBA" id="ARBA00023180"/>
    </source>
</evidence>
<comment type="similarity">
    <text evidence="2">Belongs to the palmitoyl-protein thioesterase family.</text>
</comment>
<evidence type="ECO:0000256" key="3">
    <source>
        <dbReference type="ARBA" id="ARBA00022729"/>
    </source>
</evidence>
<evidence type="ECO:0000256" key="7">
    <source>
        <dbReference type="ARBA" id="ARBA00038848"/>
    </source>
</evidence>
<evidence type="ECO:0000256" key="8">
    <source>
        <dbReference type="ARBA" id="ARBA00093223"/>
    </source>
</evidence>
<protein>
    <recommendedName>
        <fullName evidence="7">palmitoyl-CoA hydrolase</fullName>
        <ecNumber evidence="7">3.1.2.2</ecNumber>
    </recommendedName>
</protein>
<evidence type="ECO:0000256" key="4">
    <source>
        <dbReference type="ARBA" id="ARBA00022801"/>
    </source>
</evidence>
<dbReference type="PANTHER" id="PTHR11247">
    <property type="entry name" value="PALMITOYL-PROTEIN THIOESTERASE/DOLICHYLDIPHOSPHATASE 1"/>
    <property type="match status" value="1"/>
</dbReference>
<evidence type="ECO:0000256" key="1">
    <source>
        <dbReference type="ARBA" id="ARBA00004371"/>
    </source>
</evidence>
<keyword evidence="3" id="KW-0732">Signal</keyword>
<keyword evidence="5" id="KW-0325">Glycoprotein</keyword>
<accession>A3EXR1</accession>
<keyword evidence="4" id="KW-0378">Hydrolase</keyword>
<dbReference type="SUPFAM" id="SSF53474">
    <property type="entry name" value="alpha/beta-Hydrolases"/>
    <property type="match status" value="1"/>
</dbReference>
<dbReference type="GO" id="GO:0005764">
    <property type="term" value="C:lysosome"/>
    <property type="evidence" value="ECO:0007669"/>
    <property type="project" value="UniProtKB-SubCell"/>
</dbReference>
<dbReference type="EC" id="3.1.2.2" evidence="7"/>
<dbReference type="Pfam" id="PF02089">
    <property type="entry name" value="Palm_thioest"/>
    <property type="match status" value="1"/>
</dbReference>
<evidence type="ECO:0000313" key="10">
    <source>
        <dbReference type="EMBL" id="ABN11971.1"/>
    </source>
</evidence>
<evidence type="ECO:0000256" key="9">
    <source>
        <dbReference type="ARBA" id="ARBA00093353"/>
    </source>
</evidence>
<dbReference type="AlphaFoldDB" id="A3EXR1"/>
<dbReference type="PANTHER" id="PTHR11247:SF27">
    <property type="entry name" value="LYSOSOMAL THIOESTERASE PPT2"/>
    <property type="match status" value="1"/>
</dbReference>
<dbReference type="Gene3D" id="3.40.50.1820">
    <property type="entry name" value="alpha/beta hydrolase"/>
    <property type="match status" value="1"/>
</dbReference>
<name>A3EXR1_MACHI</name>
<dbReference type="EMBL" id="EF091979">
    <property type="protein sequence ID" value="ABN11971.1"/>
    <property type="molecule type" value="mRNA"/>
</dbReference>
<comment type="subcellular location">
    <subcellularLocation>
        <location evidence="1">Lysosome</location>
    </subcellularLocation>
</comment>
<evidence type="ECO:0000256" key="2">
    <source>
        <dbReference type="ARBA" id="ARBA00010758"/>
    </source>
</evidence>
<evidence type="ECO:0000256" key="6">
    <source>
        <dbReference type="ARBA" id="ARBA00023228"/>
    </source>
</evidence>
<dbReference type="GO" id="GO:0016790">
    <property type="term" value="F:thiolester hydrolase activity"/>
    <property type="evidence" value="ECO:0007669"/>
    <property type="project" value="TreeGrafter"/>
</dbReference>
<proteinExistence type="evidence at transcript level"/>
<comment type="catalytic activity">
    <reaction evidence="8">
        <text>S-hexadecanoyl-N-acetylcysteamine + H2O = N-acetylcysteamine + hexadecanoate + H(+)</text>
        <dbReference type="Rhea" id="RHEA:84099"/>
        <dbReference type="ChEBI" id="CHEBI:7896"/>
        <dbReference type="ChEBI" id="CHEBI:15377"/>
        <dbReference type="ChEBI" id="CHEBI:15378"/>
        <dbReference type="ChEBI" id="CHEBI:74410"/>
        <dbReference type="ChEBI" id="CHEBI:233601"/>
    </reaction>
</comment>
<comment type="function">
    <text evidence="9">Catalyzes the cleavage of thioester bonds from S-palmitoyl-CoA or S-palmitoyl-N-acetylcysteamine (unbranched structures) but does not have activity against palmitoylcysteine or palmitoylated proteins, branched structures or bulky head groups. Conversely, hydrolyzes both long and short chain fatty acyl-CoA substrate.</text>
</comment>
<keyword evidence="6" id="KW-0458">Lysosome</keyword>
<reference evidence="10" key="1">
    <citation type="submission" date="2006-10" db="EMBL/GenBank/DDBJ databases">
        <title>Expressed genes of the pink hibiscus mealybug, Maconellicoccus hirsutus.</title>
        <authorList>
            <person name="Hunter W.B."/>
            <person name="Hunnicutt L.E."/>
        </authorList>
    </citation>
    <scope>NUCLEOTIDE SEQUENCE</scope>
</reference>
<feature type="non-terminal residue" evidence="10">
    <location>
        <position position="1"/>
    </location>
</feature>
<organism evidence="10">
    <name type="scientific">Maconellicoccus hirsutus</name>
    <name type="common">Pink hibiscus mealybug</name>
    <dbReference type="NCBI Taxonomy" id="177089"/>
    <lineage>
        <taxon>Eukaryota</taxon>
        <taxon>Metazoa</taxon>
        <taxon>Ecdysozoa</taxon>
        <taxon>Arthropoda</taxon>
        <taxon>Hexapoda</taxon>
        <taxon>Insecta</taxon>
        <taxon>Pterygota</taxon>
        <taxon>Neoptera</taxon>
        <taxon>Paraneoptera</taxon>
        <taxon>Hemiptera</taxon>
        <taxon>Sternorrhyncha</taxon>
        <taxon>Coccoidea</taxon>
        <taxon>Pseudococcidae</taxon>
        <taxon>Maconellicoccus</taxon>
    </lineage>
</organism>
<dbReference type="InterPro" id="IPR029058">
    <property type="entry name" value="AB_hydrolase_fold"/>
</dbReference>